<comment type="caution">
    <text evidence="6">The sequence shown here is derived from an EMBL/GenBank/DDBJ whole genome shotgun (WGS) entry which is preliminary data.</text>
</comment>
<dbReference type="HAMAP" id="MF_00651">
    <property type="entry name" value="Nuclease_YqgF"/>
    <property type="match status" value="1"/>
</dbReference>
<evidence type="ECO:0000256" key="3">
    <source>
        <dbReference type="ARBA" id="ARBA00022722"/>
    </source>
</evidence>
<dbReference type="InterPro" id="IPR006641">
    <property type="entry name" value="YqgF/RNaseH-like_dom"/>
</dbReference>
<name>A0A0G0K339_9BACT</name>
<reference evidence="6 7" key="1">
    <citation type="journal article" date="2015" name="Nature">
        <title>rRNA introns, odd ribosomes, and small enigmatic genomes across a large radiation of phyla.</title>
        <authorList>
            <person name="Brown C.T."/>
            <person name="Hug L.A."/>
            <person name="Thomas B.C."/>
            <person name="Sharon I."/>
            <person name="Castelle C.J."/>
            <person name="Singh A."/>
            <person name="Wilkins M.J."/>
            <person name="Williams K.H."/>
            <person name="Banfield J.F."/>
        </authorList>
    </citation>
    <scope>NUCLEOTIDE SEQUENCE [LARGE SCALE GENOMIC DNA]</scope>
</reference>
<keyword evidence="3" id="KW-0540">Nuclease</keyword>
<dbReference type="GO" id="GO:0016787">
    <property type="term" value="F:hydrolase activity"/>
    <property type="evidence" value="ECO:0007669"/>
    <property type="project" value="UniProtKB-KW"/>
</dbReference>
<dbReference type="InterPro" id="IPR005227">
    <property type="entry name" value="YqgF"/>
</dbReference>
<dbReference type="Gene3D" id="3.30.420.140">
    <property type="entry name" value="YqgF/RNase H-like domain"/>
    <property type="match status" value="1"/>
</dbReference>
<dbReference type="EMBL" id="LBUZ01000041">
    <property type="protein sequence ID" value="KKQ74098.1"/>
    <property type="molecule type" value="Genomic_DNA"/>
</dbReference>
<dbReference type="SUPFAM" id="SSF53098">
    <property type="entry name" value="Ribonuclease H-like"/>
    <property type="match status" value="1"/>
</dbReference>
<evidence type="ECO:0000313" key="7">
    <source>
        <dbReference type="Proteomes" id="UP000034181"/>
    </source>
</evidence>
<accession>A0A0G0K339</accession>
<evidence type="ECO:0000256" key="4">
    <source>
        <dbReference type="ARBA" id="ARBA00022801"/>
    </source>
</evidence>
<keyword evidence="2" id="KW-0690">Ribosome biogenesis</keyword>
<dbReference type="CDD" id="cd16964">
    <property type="entry name" value="YqgF"/>
    <property type="match status" value="1"/>
</dbReference>
<dbReference type="Pfam" id="PF03652">
    <property type="entry name" value="RuvX"/>
    <property type="match status" value="1"/>
</dbReference>
<dbReference type="GO" id="GO:0000967">
    <property type="term" value="P:rRNA 5'-end processing"/>
    <property type="evidence" value="ECO:0007669"/>
    <property type="project" value="TreeGrafter"/>
</dbReference>
<gene>
    <name evidence="6" type="ORF">US96_C0041G0005</name>
</gene>
<dbReference type="GO" id="GO:0005829">
    <property type="term" value="C:cytosol"/>
    <property type="evidence" value="ECO:0007669"/>
    <property type="project" value="TreeGrafter"/>
</dbReference>
<dbReference type="GO" id="GO:0004518">
    <property type="term" value="F:nuclease activity"/>
    <property type="evidence" value="ECO:0007669"/>
    <property type="project" value="UniProtKB-KW"/>
</dbReference>
<evidence type="ECO:0000259" key="5">
    <source>
        <dbReference type="SMART" id="SM00732"/>
    </source>
</evidence>
<evidence type="ECO:0000313" key="6">
    <source>
        <dbReference type="EMBL" id="KKQ74098.1"/>
    </source>
</evidence>
<feature type="domain" description="YqgF/RNase H-like" evidence="5">
    <location>
        <begin position="3"/>
        <end position="95"/>
    </location>
</feature>
<dbReference type="PANTHER" id="PTHR33317:SF4">
    <property type="entry name" value="POLYNUCLEOTIDYL TRANSFERASE, RIBONUCLEASE H-LIKE SUPERFAMILY PROTEIN"/>
    <property type="match status" value="1"/>
</dbReference>
<dbReference type="Proteomes" id="UP000034181">
    <property type="component" value="Unassembled WGS sequence"/>
</dbReference>
<dbReference type="NCBIfam" id="TIGR00250">
    <property type="entry name" value="RNAse_H_YqgF"/>
    <property type="match status" value="1"/>
</dbReference>
<protein>
    <recommendedName>
        <fullName evidence="5">YqgF/RNase H-like domain-containing protein</fullName>
    </recommendedName>
</protein>
<dbReference type="InterPro" id="IPR037027">
    <property type="entry name" value="YqgF/RNaseH-like_dom_sf"/>
</dbReference>
<dbReference type="PANTHER" id="PTHR33317">
    <property type="entry name" value="POLYNUCLEOTIDYL TRANSFERASE, RIBONUCLEASE H-LIKE SUPERFAMILY PROTEIN"/>
    <property type="match status" value="1"/>
</dbReference>
<feature type="non-terminal residue" evidence="6">
    <location>
        <position position="1"/>
    </location>
</feature>
<dbReference type="InterPro" id="IPR012337">
    <property type="entry name" value="RNaseH-like_sf"/>
</dbReference>
<proteinExistence type="inferred from homology"/>
<organism evidence="6 7">
    <name type="scientific">Candidatus Woesebacteria bacterium GW2011_GWB1_38_5b</name>
    <dbReference type="NCBI Taxonomy" id="1618569"/>
    <lineage>
        <taxon>Bacteria</taxon>
        <taxon>Candidatus Woeseibacteriota</taxon>
    </lineage>
</organism>
<keyword evidence="4" id="KW-0378">Hydrolase</keyword>
<sequence>PNMKILGIDYGRKKIGLSFSEGKIASPLGVIKFEDWKSFKERLIEIIAEEGVEKIVIGVSEGKMAEEIKKFGERLLSEISAPIEYFDETLSTHQAQELSRESGMKKNKRLALEDAYAASVMLQSYLDNNV</sequence>
<keyword evidence="1" id="KW-0963">Cytoplasm</keyword>
<dbReference type="AlphaFoldDB" id="A0A0G0K339"/>
<evidence type="ECO:0000256" key="2">
    <source>
        <dbReference type="ARBA" id="ARBA00022517"/>
    </source>
</evidence>
<dbReference type="SMART" id="SM00732">
    <property type="entry name" value="YqgFc"/>
    <property type="match status" value="1"/>
</dbReference>
<evidence type="ECO:0000256" key="1">
    <source>
        <dbReference type="ARBA" id="ARBA00022490"/>
    </source>
</evidence>